<evidence type="ECO:0000256" key="3">
    <source>
        <dbReference type="PIRNR" id="PIRNR000948"/>
    </source>
</evidence>
<reference evidence="8" key="1">
    <citation type="journal article" date="2020" name="Stud. Mycol.">
        <title>101 Dothideomycetes genomes: a test case for predicting lifestyles and emergence of pathogens.</title>
        <authorList>
            <person name="Haridas S."/>
            <person name="Albert R."/>
            <person name="Binder M."/>
            <person name="Bloem J."/>
            <person name="Labutti K."/>
            <person name="Salamov A."/>
            <person name="Andreopoulos B."/>
            <person name="Baker S."/>
            <person name="Barry K."/>
            <person name="Bills G."/>
            <person name="Bluhm B."/>
            <person name="Cannon C."/>
            <person name="Castanera R."/>
            <person name="Culley D."/>
            <person name="Daum C."/>
            <person name="Ezra D."/>
            <person name="Gonzalez J."/>
            <person name="Henrissat B."/>
            <person name="Kuo A."/>
            <person name="Liang C."/>
            <person name="Lipzen A."/>
            <person name="Lutzoni F."/>
            <person name="Magnuson J."/>
            <person name="Mondo S."/>
            <person name="Nolan M."/>
            <person name="Ohm R."/>
            <person name="Pangilinan J."/>
            <person name="Park H.-J."/>
            <person name="Ramirez L."/>
            <person name="Alfaro M."/>
            <person name="Sun H."/>
            <person name="Tritt A."/>
            <person name="Yoshinaga Y."/>
            <person name="Zwiers L.-H."/>
            <person name="Turgeon B."/>
            <person name="Goodwin S."/>
            <person name="Spatafora J."/>
            <person name="Crous P."/>
            <person name="Grigoriev I."/>
        </authorList>
    </citation>
    <scope>NUCLEOTIDE SEQUENCE</scope>
    <source>
        <strain evidence="8">CBS 480.64</strain>
    </source>
</reference>
<evidence type="ECO:0000256" key="5">
    <source>
        <dbReference type="PIRSR" id="PIRSR000948-2"/>
    </source>
</evidence>
<feature type="binding site" evidence="4">
    <location>
        <position position="310"/>
    </location>
    <ligand>
        <name>Zn(2+)</name>
        <dbReference type="ChEBI" id="CHEBI:29105"/>
        <label>2</label>
    </ligand>
</feature>
<dbReference type="InterPro" id="IPR004843">
    <property type="entry name" value="Calcineurin-like_PHP"/>
</dbReference>
<dbReference type="InterPro" id="IPR011160">
    <property type="entry name" value="Sphingomy_PDE"/>
</dbReference>
<feature type="disulfide bond" evidence="5">
    <location>
        <begin position="247"/>
        <end position="253"/>
    </location>
</feature>
<name>A0A6A7BTT1_9PEZI</name>
<protein>
    <recommendedName>
        <fullName evidence="3">Sphingomyelin phosphodiesterase</fullName>
    </recommendedName>
</protein>
<feature type="disulfide bond" evidence="5">
    <location>
        <begin position="254"/>
        <end position="276"/>
    </location>
</feature>
<dbReference type="Gene3D" id="3.60.21.10">
    <property type="match status" value="1"/>
</dbReference>
<evidence type="ECO:0000256" key="6">
    <source>
        <dbReference type="SAM" id="SignalP"/>
    </source>
</evidence>
<dbReference type="PANTHER" id="PTHR10340:SF27">
    <property type="entry name" value="ACL091CP"/>
    <property type="match status" value="1"/>
</dbReference>
<dbReference type="InterPro" id="IPR029052">
    <property type="entry name" value="Metallo-depent_PP-like"/>
</dbReference>
<feature type="chain" id="PRO_5025542920" description="Sphingomyelin phosphodiesterase" evidence="6">
    <location>
        <begin position="17"/>
        <end position="667"/>
    </location>
</feature>
<dbReference type="PANTHER" id="PTHR10340">
    <property type="entry name" value="SPHINGOMYELIN PHOSPHODIESTERASE"/>
    <property type="match status" value="1"/>
</dbReference>
<feature type="binding site" evidence="4">
    <location>
        <position position="501"/>
    </location>
    <ligand>
        <name>Zn(2+)</name>
        <dbReference type="ChEBI" id="CHEBI:29105"/>
        <label>2</label>
    </ligand>
</feature>
<evidence type="ECO:0000313" key="8">
    <source>
        <dbReference type="EMBL" id="KAF2858620.1"/>
    </source>
</evidence>
<feature type="domain" description="Calcineurin-like phosphoesterase" evidence="7">
    <location>
        <begin position="226"/>
        <end position="504"/>
    </location>
</feature>
<feature type="binding site" evidence="4">
    <location>
        <position position="350"/>
    </location>
    <ligand>
        <name>Zn(2+)</name>
        <dbReference type="ChEBI" id="CHEBI:29105"/>
        <label>2</label>
    </ligand>
</feature>
<feature type="binding site" evidence="4">
    <location>
        <position position="234"/>
    </location>
    <ligand>
        <name>Zn(2+)</name>
        <dbReference type="ChEBI" id="CHEBI:29105"/>
        <label>1</label>
    </ligand>
</feature>
<feature type="binding site" evidence="4">
    <location>
        <position position="464"/>
    </location>
    <ligand>
        <name>Zn(2+)</name>
        <dbReference type="ChEBI" id="CHEBI:29105"/>
        <label>2</label>
    </ligand>
</feature>
<evidence type="ECO:0000256" key="2">
    <source>
        <dbReference type="ARBA" id="ARBA00023180"/>
    </source>
</evidence>
<comment type="similarity">
    <text evidence="3">Belongs to the acid sphingomyelinase family.</text>
</comment>
<dbReference type="Pfam" id="PF00149">
    <property type="entry name" value="Metallophos"/>
    <property type="match status" value="1"/>
</dbReference>
<dbReference type="PIRSF" id="PIRSF000948">
    <property type="entry name" value="Sphingomy_PDE"/>
    <property type="match status" value="1"/>
</dbReference>
<comment type="function">
    <text evidence="3">Converts sphingomyelin to ceramide.</text>
</comment>
<keyword evidence="9" id="KW-1185">Reference proteome</keyword>
<dbReference type="GO" id="GO:0004767">
    <property type="term" value="F:sphingomyelin phosphodiesterase activity"/>
    <property type="evidence" value="ECO:0007669"/>
    <property type="project" value="UniProtKB-UniRule"/>
</dbReference>
<dbReference type="AlphaFoldDB" id="A0A6A7BTT1"/>
<proteinExistence type="inferred from homology"/>
<comment type="cofactor">
    <cofactor evidence="4">
        <name>Zn(2+)</name>
        <dbReference type="ChEBI" id="CHEBI:29105"/>
    </cofactor>
    <text evidence="4">Binds 2 Zn(2+) ions per subunit.</text>
</comment>
<dbReference type="InterPro" id="IPR041805">
    <property type="entry name" value="ASMase/PPN1_MPP"/>
</dbReference>
<accession>A0A6A7BTT1</accession>
<dbReference type="GO" id="GO:0016798">
    <property type="term" value="F:hydrolase activity, acting on glycosyl bonds"/>
    <property type="evidence" value="ECO:0007669"/>
    <property type="project" value="UniProtKB-KW"/>
</dbReference>
<dbReference type="GO" id="GO:0016020">
    <property type="term" value="C:membrane"/>
    <property type="evidence" value="ECO:0007669"/>
    <property type="project" value="GOC"/>
</dbReference>
<evidence type="ECO:0000259" key="7">
    <source>
        <dbReference type="Pfam" id="PF00149"/>
    </source>
</evidence>
<dbReference type="OrthoDB" id="282973at2759"/>
<feature type="binding site" evidence="4">
    <location>
        <position position="310"/>
    </location>
    <ligand>
        <name>Zn(2+)</name>
        <dbReference type="ChEBI" id="CHEBI:29105"/>
        <label>1</label>
    </ligand>
</feature>
<feature type="disulfide bond" evidence="5">
    <location>
        <begin position="114"/>
        <end position="193"/>
    </location>
</feature>
<feature type="disulfide bond" evidence="5">
    <location>
        <begin position="143"/>
        <end position="154"/>
    </location>
</feature>
<keyword evidence="6" id="KW-0732">Signal</keyword>
<feature type="disulfide bond" evidence="5">
    <location>
        <begin position="117"/>
        <end position="185"/>
    </location>
</feature>
<gene>
    <name evidence="8" type="ORF">K470DRAFT_236025</name>
</gene>
<dbReference type="EMBL" id="MU006006">
    <property type="protein sequence ID" value="KAF2858620.1"/>
    <property type="molecule type" value="Genomic_DNA"/>
</dbReference>
<keyword evidence="2" id="KW-0325">Glycoprotein</keyword>
<feature type="binding site" evidence="4">
    <location>
        <position position="503"/>
    </location>
    <ligand>
        <name>Zn(2+)</name>
        <dbReference type="ChEBI" id="CHEBI:29105"/>
        <label>1</label>
    </ligand>
</feature>
<organism evidence="8 9">
    <name type="scientific">Piedraia hortae CBS 480.64</name>
    <dbReference type="NCBI Taxonomy" id="1314780"/>
    <lineage>
        <taxon>Eukaryota</taxon>
        <taxon>Fungi</taxon>
        <taxon>Dikarya</taxon>
        <taxon>Ascomycota</taxon>
        <taxon>Pezizomycotina</taxon>
        <taxon>Dothideomycetes</taxon>
        <taxon>Dothideomycetidae</taxon>
        <taxon>Capnodiales</taxon>
        <taxon>Piedraiaceae</taxon>
        <taxon>Piedraia</taxon>
    </lineage>
</organism>
<dbReference type="GO" id="GO:0006685">
    <property type="term" value="P:sphingomyelin catabolic process"/>
    <property type="evidence" value="ECO:0007669"/>
    <property type="project" value="UniProtKB-UniRule"/>
</dbReference>
<dbReference type="GO" id="GO:0046872">
    <property type="term" value="F:metal ion binding"/>
    <property type="evidence" value="ECO:0007669"/>
    <property type="project" value="UniProtKB-KW"/>
</dbReference>
<feature type="signal peptide" evidence="6">
    <location>
        <begin position="1"/>
        <end position="16"/>
    </location>
</feature>
<keyword evidence="1 3" id="KW-0378">Hydrolase</keyword>
<evidence type="ECO:0000256" key="1">
    <source>
        <dbReference type="ARBA" id="ARBA00022801"/>
    </source>
</evidence>
<evidence type="ECO:0000313" key="9">
    <source>
        <dbReference type="Proteomes" id="UP000799421"/>
    </source>
</evidence>
<keyword evidence="4" id="KW-0862">Zinc</keyword>
<sequence>MAILALLAAQCAFTLAISNKSYTASTGIPSGVFSSYYPVASGAEPQPVVYDPVLKAAFPYNLTDPDHISTNDPDPVYFPQPVANLTLDAQKEVIETLTKQILQIGNASNINSSCDKCLAGLAIAKTAAQLAPELVPDAMVNLCIQTGFKKAANCKDQYAKNTYGSIITQVLTLADVTGLDGQYICNYMSKKFCPYPAPTPLDTTKYFPKPRPANATKPKASGKRVKVVHLSDIHLDPRYKPGSEVNCTGIGVCCRSTSTQSYPPMLPAPFYGAYTCDSPYSLIFSALQSISTLTSTNKSCPLAWSIFTGDLTTHGPEREQFHSLTEYAETSVATMLKSYLTGPVYSALGNHDTDATATDSPHGLPSIPQGQFSWNYNHVSSLWQHEGWLDASTAASARTHYGGYSLRTPSGLRIISLNTDFWLRGNYFNYINTTNPDVSGQLKFLITELQHAEDKHERVWIIGHVPTGWDGGDALQNPSNLFYAIVERYSPHVIAGVFFGHKHEDEVTVFYDRGREGRRDAPLNAAWIGPSITPLTYLNSGFRLYEVDTGSWEVYDAYTFYARVDEFGELGGHGPVWGLEYSTREAYGPWPEDEPLDGRFWEHVASKMENNTGLAGLFNTHQGKSSVMSPKCVTKECAQAKACYIRSGSTVLGKACPQDYASVQGES</sequence>
<dbReference type="Proteomes" id="UP000799421">
    <property type="component" value="Unassembled WGS sequence"/>
</dbReference>
<keyword evidence="3" id="KW-0326">Glycosidase</keyword>
<keyword evidence="5" id="KW-1015">Disulfide bond</keyword>
<feature type="binding site" evidence="4">
    <location>
        <position position="232"/>
    </location>
    <ligand>
        <name>Zn(2+)</name>
        <dbReference type="ChEBI" id="CHEBI:29105"/>
        <label>1</label>
    </ligand>
</feature>
<dbReference type="CDD" id="cd00842">
    <property type="entry name" value="MPP_ASMase"/>
    <property type="match status" value="1"/>
</dbReference>
<dbReference type="SUPFAM" id="SSF56300">
    <property type="entry name" value="Metallo-dependent phosphatases"/>
    <property type="match status" value="1"/>
</dbReference>
<keyword evidence="4" id="KW-0479">Metal-binding</keyword>
<evidence type="ECO:0000256" key="4">
    <source>
        <dbReference type="PIRSR" id="PIRSR000948-1"/>
    </source>
</evidence>